<feature type="transmembrane region" description="Helical" evidence="14">
    <location>
        <begin position="97"/>
        <end position="126"/>
    </location>
</feature>
<keyword evidence="7 12" id="KW-0862">Zinc</keyword>
<comment type="cofactor">
    <cofactor evidence="12 13">
        <name>Zn(2+)</name>
        <dbReference type="ChEBI" id="CHEBI:29105"/>
    </cofactor>
    <text evidence="12 13">Binds 1 zinc ion per subunit.</text>
</comment>
<evidence type="ECO:0000259" key="15">
    <source>
        <dbReference type="Pfam" id="PF01435"/>
    </source>
</evidence>
<dbReference type="GO" id="GO:0046872">
    <property type="term" value="F:metal ion binding"/>
    <property type="evidence" value="ECO:0007669"/>
    <property type="project" value="UniProtKB-KW"/>
</dbReference>
<evidence type="ECO:0000256" key="2">
    <source>
        <dbReference type="ARBA" id="ARBA00022670"/>
    </source>
</evidence>
<comment type="subcellular location">
    <subcellularLocation>
        <location evidence="1">Endoplasmic reticulum membrane</location>
        <topology evidence="1">Multi-pass membrane protein</topology>
    </subcellularLocation>
</comment>
<evidence type="ECO:0000256" key="4">
    <source>
        <dbReference type="ARBA" id="ARBA00022723"/>
    </source>
</evidence>
<accession>A0A9D1M5Y8</accession>
<evidence type="ECO:0000256" key="12">
    <source>
        <dbReference type="PIRSR" id="PIRSR627057-2"/>
    </source>
</evidence>
<feature type="binding site" evidence="12">
    <location>
        <position position="353"/>
    </location>
    <ligand>
        <name>Zn(2+)</name>
        <dbReference type="ChEBI" id="CHEBI:29105"/>
        <note>catalytic</note>
    </ligand>
</feature>
<feature type="transmembrane region" description="Helical" evidence="14">
    <location>
        <begin position="63"/>
        <end position="85"/>
    </location>
</feature>
<keyword evidence="4 12" id="KW-0479">Metal-binding</keyword>
<dbReference type="Pfam" id="PF16491">
    <property type="entry name" value="Peptidase_M48_N"/>
    <property type="match status" value="1"/>
</dbReference>
<dbReference type="Gene3D" id="3.30.2010.10">
    <property type="entry name" value="Metalloproteases ('zincins'), catalytic domain"/>
    <property type="match status" value="1"/>
</dbReference>
<dbReference type="FunFam" id="3.30.2010.10:FF:000002">
    <property type="entry name" value="CAAX prenyl protease"/>
    <property type="match status" value="1"/>
</dbReference>
<dbReference type="InterPro" id="IPR027057">
    <property type="entry name" value="CAXX_Prtase_1"/>
</dbReference>
<evidence type="ECO:0000256" key="8">
    <source>
        <dbReference type="ARBA" id="ARBA00022989"/>
    </source>
</evidence>
<dbReference type="GO" id="GO:0071586">
    <property type="term" value="P:CAAX-box protein processing"/>
    <property type="evidence" value="ECO:0007669"/>
    <property type="project" value="InterPro"/>
</dbReference>
<feature type="binding site" evidence="12">
    <location>
        <position position="279"/>
    </location>
    <ligand>
        <name>Zn(2+)</name>
        <dbReference type="ChEBI" id="CHEBI:29105"/>
        <note>catalytic</note>
    </ligand>
</feature>
<organism evidence="17 18">
    <name type="scientific">Candidatus Gallibacteroides avistercoris</name>
    <dbReference type="NCBI Taxonomy" id="2840833"/>
    <lineage>
        <taxon>Bacteria</taxon>
        <taxon>Pseudomonadati</taxon>
        <taxon>Bacteroidota</taxon>
        <taxon>Bacteroidia</taxon>
        <taxon>Bacteroidales</taxon>
        <taxon>Bacteroidaceae</taxon>
        <taxon>Bacteroidaceae incertae sedis</taxon>
        <taxon>Candidatus Gallibacteroides</taxon>
    </lineage>
</organism>
<feature type="domain" description="CAAX prenyl protease 1 N-terminal" evidence="16">
    <location>
        <begin position="29"/>
        <end position="202"/>
    </location>
</feature>
<comment type="caution">
    <text evidence="17">The sequence shown here is derived from an EMBL/GenBank/DDBJ whole genome shotgun (WGS) entry which is preliminary data.</text>
</comment>
<evidence type="ECO:0000256" key="1">
    <source>
        <dbReference type="ARBA" id="ARBA00004477"/>
    </source>
</evidence>
<dbReference type="InterPro" id="IPR001915">
    <property type="entry name" value="Peptidase_M48"/>
</dbReference>
<feature type="active site" evidence="11">
    <location>
        <position position="276"/>
    </location>
</feature>
<evidence type="ECO:0000256" key="13">
    <source>
        <dbReference type="RuleBase" id="RU003983"/>
    </source>
</evidence>
<keyword evidence="9 13" id="KW-0482">Metalloprotease</keyword>
<dbReference type="Pfam" id="PF01435">
    <property type="entry name" value="Peptidase_M48"/>
    <property type="match status" value="1"/>
</dbReference>
<sequence length="412" mass="46526">MYNGIFWLIVVFLSVEFLVSQVLAWMNRKAASSPIPPEVEGLYDEQEYVRQQNYFKTNNRFSLYVEGFNFLLMLALLIWGVLGWLCGYLSDYTESETLLTLCFFGVLFVANEIITLPFSVYSVFVIEERFGFNKTTPATFVADKLKGLLLGVVIGGGLLFVITWLYGWLQSSFWLAAFAVVALFSVLLNMFYSTWIVPLFNKQEPLPEGELRSAIEAFSDKAGFKLDNIYVIDGSKRSSKANAYFSGLGRKKRIVLYDTLIDELSTDEIVAVLAHEIGHYQHHHTRQMMWASLLNTFILFYLFSLLCESPLPSEALGGTTASFPLSLVAFSMLYTPVGMLTGILSNYVSRKNEYQADAFAVFCGYGEALIGALKKISANALCNLTPAKSFVFVYYSHPTLVQRIDNIKKQMR</sequence>
<feature type="transmembrane region" description="Helical" evidence="14">
    <location>
        <begin position="147"/>
        <end position="167"/>
    </location>
</feature>
<name>A0A9D1M5Y8_9BACT</name>
<feature type="transmembrane region" description="Helical" evidence="14">
    <location>
        <begin position="326"/>
        <end position="348"/>
    </location>
</feature>
<gene>
    <name evidence="17" type="ORF">IAB03_00745</name>
</gene>
<reference evidence="17" key="1">
    <citation type="submission" date="2020-10" db="EMBL/GenBank/DDBJ databases">
        <authorList>
            <person name="Gilroy R."/>
        </authorList>
    </citation>
    <scope>NUCLEOTIDE SEQUENCE</scope>
    <source>
        <strain evidence="17">CHK158-818</strain>
    </source>
</reference>
<evidence type="ECO:0000256" key="9">
    <source>
        <dbReference type="ARBA" id="ARBA00023049"/>
    </source>
</evidence>
<dbReference type="SUPFAM" id="SSF103473">
    <property type="entry name" value="MFS general substrate transporter"/>
    <property type="match status" value="1"/>
</dbReference>
<feature type="transmembrane region" description="Helical" evidence="14">
    <location>
        <begin position="6"/>
        <end position="26"/>
    </location>
</feature>
<evidence type="ECO:0000313" key="18">
    <source>
        <dbReference type="Proteomes" id="UP000824112"/>
    </source>
</evidence>
<dbReference type="PANTHER" id="PTHR10120">
    <property type="entry name" value="CAAX PRENYL PROTEASE 1"/>
    <property type="match status" value="1"/>
</dbReference>
<feature type="active site" description="Proton donor" evidence="11">
    <location>
        <position position="357"/>
    </location>
</feature>
<dbReference type="GO" id="GO:0004222">
    <property type="term" value="F:metalloendopeptidase activity"/>
    <property type="evidence" value="ECO:0007669"/>
    <property type="project" value="InterPro"/>
</dbReference>
<evidence type="ECO:0000256" key="7">
    <source>
        <dbReference type="ARBA" id="ARBA00022833"/>
    </source>
</evidence>
<evidence type="ECO:0000256" key="14">
    <source>
        <dbReference type="SAM" id="Phobius"/>
    </source>
</evidence>
<dbReference type="InterPro" id="IPR036259">
    <property type="entry name" value="MFS_trans_sf"/>
</dbReference>
<dbReference type="Proteomes" id="UP000824112">
    <property type="component" value="Unassembled WGS sequence"/>
</dbReference>
<evidence type="ECO:0000256" key="11">
    <source>
        <dbReference type="PIRSR" id="PIRSR627057-1"/>
    </source>
</evidence>
<keyword evidence="6" id="KW-0256">Endoplasmic reticulum</keyword>
<keyword evidence="10 14" id="KW-0472">Membrane</keyword>
<dbReference type="InterPro" id="IPR032456">
    <property type="entry name" value="Peptidase_M48_N"/>
</dbReference>
<feature type="domain" description="Peptidase M48" evidence="15">
    <location>
        <begin position="206"/>
        <end position="409"/>
    </location>
</feature>
<evidence type="ECO:0000256" key="3">
    <source>
        <dbReference type="ARBA" id="ARBA00022692"/>
    </source>
</evidence>
<feature type="transmembrane region" description="Helical" evidence="14">
    <location>
        <begin position="173"/>
        <end position="192"/>
    </location>
</feature>
<dbReference type="EMBL" id="DVNA01000014">
    <property type="protein sequence ID" value="HIU54316.1"/>
    <property type="molecule type" value="Genomic_DNA"/>
</dbReference>
<evidence type="ECO:0000256" key="5">
    <source>
        <dbReference type="ARBA" id="ARBA00022801"/>
    </source>
</evidence>
<evidence type="ECO:0000256" key="6">
    <source>
        <dbReference type="ARBA" id="ARBA00022824"/>
    </source>
</evidence>
<protein>
    <submittedName>
        <fullName evidence="17">M48 family metallopeptidase</fullName>
    </submittedName>
</protein>
<reference evidence="17" key="2">
    <citation type="journal article" date="2021" name="PeerJ">
        <title>Extensive microbial diversity within the chicken gut microbiome revealed by metagenomics and culture.</title>
        <authorList>
            <person name="Gilroy R."/>
            <person name="Ravi A."/>
            <person name="Getino M."/>
            <person name="Pursley I."/>
            <person name="Horton D.L."/>
            <person name="Alikhan N.F."/>
            <person name="Baker D."/>
            <person name="Gharbi K."/>
            <person name="Hall N."/>
            <person name="Watson M."/>
            <person name="Adriaenssens E.M."/>
            <person name="Foster-Nyarko E."/>
            <person name="Jarju S."/>
            <person name="Secka A."/>
            <person name="Antonio M."/>
            <person name="Oren A."/>
            <person name="Chaudhuri R.R."/>
            <person name="La Ragione R."/>
            <person name="Hildebrand F."/>
            <person name="Pallen M.J."/>
        </authorList>
    </citation>
    <scope>NUCLEOTIDE SEQUENCE</scope>
    <source>
        <strain evidence="17">CHK158-818</strain>
    </source>
</reference>
<keyword evidence="2 13" id="KW-0645">Protease</keyword>
<evidence type="ECO:0000313" key="17">
    <source>
        <dbReference type="EMBL" id="HIU54316.1"/>
    </source>
</evidence>
<keyword evidence="8 14" id="KW-1133">Transmembrane helix</keyword>
<feature type="transmembrane region" description="Helical" evidence="14">
    <location>
        <begin position="288"/>
        <end position="306"/>
    </location>
</feature>
<dbReference type="CDD" id="cd07343">
    <property type="entry name" value="M48A_Zmpste24p_like"/>
    <property type="match status" value="1"/>
</dbReference>
<proteinExistence type="inferred from homology"/>
<dbReference type="AlphaFoldDB" id="A0A9D1M5Y8"/>
<keyword evidence="5 13" id="KW-0378">Hydrolase</keyword>
<evidence type="ECO:0000256" key="10">
    <source>
        <dbReference type="ARBA" id="ARBA00023136"/>
    </source>
</evidence>
<comment type="similarity">
    <text evidence="13">Belongs to the peptidase M48 family.</text>
</comment>
<feature type="binding site" evidence="12">
    <location>
        <position position="275"/>
    </location>
    <ligand>
        <name>Zn(2+)</name>
        <dbReference type="ChEBI" id="CHEBI:29105"/>
        <note>catalytic</note>
    </ligand>
</feature>
<keyword evidence="3 14" id="KW-0812">Transmembrane</keyword>
<evidence type="ECO:0000259" key="16">
    <source>
        <dbReference type="Pfam" id="PF16491"/>
    </source>
</evidence>